<evidence type="ECO:0000313" key="2">
    <source>
        <dbReference type="EMBL" id="KIL36304.1"/>
    </source>
</evidence>
<dbReference type="Gene3D" id="3.30.310.160">
    <property type="entry name" value="YycH protein, domain 2"/>
    <property type="match status" value="1"/>
</dbReference>
<dbReference type="InterPro" id="IPR042274">
    <property type="entry name" value="YycH/YycI_2"/>
</dbReference>
<name>A0ABR5A5K0_9BACL</name>
<organism evidence="2 3">
    <name type="scientific">Cohnella kolymensis</name>
    <dbReference type="NCBI Taxonomy" id="1590652"/>
    <lineage>
        <taxon>Bacteria</taxon>
        <taxon>Bacillati</taxon>
        <taxon>Bacillota</taxon>
        <taxon>Bacilli</taxon>
        <taxon>Bacillales</taxon>
        <taxon>Paenibacillaceae</taxon>
        <taxon>Cohnella</taxon>
    </lineage>
</organism>
<comment type="caution">
    <text evidence="2">The sequence shown here is derived from an EMBL/GenBank/DDBJ whole genome shotgun (WGS) entry which is preliminary data.</text>
</comment>
<sequence length="441" mass="50354">MIEKGKSLLLFLLVLLSLLQSYFLAYSMPNMDPKVKTELDYVKAEPLGAETTLDKLIFPEQMVLHMGNDKHTVFYPSTQPYYKLILDKLRVREFQGFQQDPIDVVNWDQVRRRDEGVELRFGRAVPFQLLQQVFKIDGDFLFSRDSINRIWIFSSKDRDEVRTFFFSSDGRNVYESQRADITGGDVKGYVGFGQYWDPYSSIDGKVYTPDKPVTRFKQMQVNFSRYTTEQMQDNLFFDPGTTRTIQDRKNGPQFYTDGKRGLKVEQNGGWMSYTDAVASTTGDNDLMDNVSAAVDFVNQHGGWNGRHQLVREIVPENGSGIRFQQYYKDAPVVSGNSITFGYMQLTLQQGDVASYERSLIVLGNEETNKKSRMLPGGEQLRMLLRQVETSTAKVEALFPAYKPSLNKDVLTFHPVWAARMTTGETVVISDSAPPPVVRQAP</sequence>
<dbReference type="EMBL" id="JXAL01000012">
    <property type="protein sequence ID" value="KIL36304.1"/>
    <property type="molecule type" value="Genomic_DNA"/>
</dbReference>
<feature type="domain" description="Regulatory protein YycH" evidence="1">
    <location>
        <begin position="3"/>
        <end position="419"/>
    </location>
</feature>
<evidence type="ECO:0000259" key="1">
    <source>
        <dbReference type="Pfam" id="PF07435"/>
    </source>
</evidence>
<protein>
    <recommendedName>
        <fullName evidence="1">Regulatory protein YycH domain-containing protein</fullName>
    </recommendedName>
</protein>
<gene>
    <name evidence="2" type="ORF">SD71_08520</name>
</gene>
<dbReference type="InterPro" id="IPR009996">
    <property type="entry name" value="YycH"/>
</dbReference>
<dbReference type="CDD" id="cd15787">
    <property type="entry name" value="YycH_N"/>
    <property type="match status" value="1"/>
</dbReference>
<accession>A0ABR5A5K0</accession>
<proteinExistence type="predicted"/>
<dbReference type="Pfam" id="PF07435">
    <property type="entry name" value="YycH"/>
    <property type="match status" value="1"/>
</dbReference>
<dbReference type="RefSeq" id="WP_041062019.1">
    <property type="nucleotide sequence ID" value="NZ_JXAL01000012.1"/>
</dbReference>
<evidence type="ECO:0000313" key="3">
    <source>
        <dbReference type="Proteomes" id="UP000054526"/>
    </source>
</evidence>
<reference evidence="2 3" key="1">
    <citation type="submission" date="2014-12" db="EMBL/GenBank/DDBJ databases">
        <title>Draft genome sequence of Cohnella kolymensis strain B-2846.</title>
        <authorList>
            <person name="Karlyshev A.V."/>
            <person name="Kudryashova E.B."/>
        </authorList>
    </citation>
    <scope>NUCLEOTIDE SEQUENCE [LARGE SCALE GENOMIC DNA]</scope>
    <source>
        <strain evidence="2 3">VKM B-2846</strain>
    </source>
</reference>
<keyword evidence="3" id="KW-1185">Reference proteome</keyword>
<dbReference type="Proteomes" id="UP000054526">
    <property type="component" value="Unassembled WGS sequence"/>
</dbReference>